<dbReference type="Proteomes" id="UP000014157">
    <property type="component" value="Unassembled WGS sequence"/>
</dbReference>
<protein>
    <submittedName>
        <fullName evidence="1">Uncharacterized protein</fullName>
    </submittedName>
</protein>
<proteinExistence type="predicted"/>
<evidence type="ECO:0000313" key="2">
    <source>
        <dbReference type="EMBL" id="EOT66335.1"/>
    </source>
</evidence>
<evidence type="ECO:0000313" key="4">
    <source>
        <dbReference type="Proteomes" id="UP000014157"/>
    </source>
</evidence>
<evidence type="ECO:0000313" key="3">
    <source>
        <dbReference type="Proteomes" id="UP000013781"/>
    </source>
</evidence>
<dbReference type="HOGENOM" id="CLU_3025206_0_0_9"/>
<dbReference type="EMBL" id="ASWB01000003">
    <property type="protein sequence ID" value="EOT66335.1"/>
    <property type="molecule type" value="Genomic_DNA"/>
</dbReference>
<name>R2QKZ6_9ENTE</name>
<reference evidence="2 4" key="2">
    <citation type="submission" date="2013-03" db="EMBL/GenBank/DDBJ databases">
        <title>The Genome Sequence of Enterococcus moraviensis BAA-383 (PacBio/Illumina hybrid assembly).</title>
        <authorList>
            <consortium name="The Broad Institute Genomics Platform"/>
            <consortium name="The Broad Institute Genome Sequencing Center for Infectious Disease"/>
            <person name="Earl A."/>
            <person name="Russ C."/>
            <person name="Gilmore M."/>
            <person name="Surin D."/>
            <person name="Walker B."/>
            <person name="Young S."/>
            <person name="Zeng Q."/>
            <person name="Gargeya S."/>
            <person name="Fitzgerald M."/>
            <person name="Haas B."/>
            <person name="Abouelleil A."/>
            <person name="Allen A.W."/>
            <person name="Alvarado L."/>
            <person name="Arachchi H.M."/>
            <person name="Berlin A.M."/>
            <person name="Chapman S.B."/>
            <person name="Gainer-Dewar J."/>
            <person name="Goldberg J."/>
            <person name="Griggs A."/>
            <person name="Gujja S."/>
            <person name="Hansen M."/>
            <person name="Howarth C."/>
            <person name="Imamovic A."/>
            <person name="Ireland A."/>
            <person name="Larimer J."/>
            <person name="McCowan C."/>
            <person name="Murphy C."/>
            <person name="Pearson M."/>
            <person name="Poon T.W."/>
            <person name="Priest M."/>
            <person name="Roberts A."/>
            <person name="Saif S."/>
            <person name="Shea T."/>
            <person name="Sisk P."/>
            <person name="Sykes S."/>
            <person name="Wortman J."/>
            <person name="Nusbaum C."/>
            <person name="Birren B."/>
        </authorList>
    </citation>
    <scope>NUCLEOTIDE SEQUENCE [LARGE SCALE GENOMIC DNA]</scope>
    <source>
        <strain evidence="2 4">ATCC BAA-383</strain>
    </source>
</reference>
<organism evidence="1 3">
    <name type="scientific">Enterococcus moraviensis ATCC BAA-383</name>
    <dbReference type="NCBI Taxonomy" id="1158609"/>
    <lineage>
        <taxon>Bacteria</taxon>
        <taxon>Bacillati</taxon>
        <taxon>Bacillota</taxon>
        <taxon>Bacilli</taxon>
        <taxon>Lactobacillales</taxon>
        <taxon>Enterococcaceae</taxon>
        <taxon>Enterococcus</taxon>
    </lineage>
</organism>
<comment type="caution">
    <text evidence="1">The sequence shown here is derived from an EMBL/GenBank/DDBJ whole genome shotgun (WGS) entry which is preliminary data.</text>
</comment>
<dbReference type="EMBL" id="AJAS01000026">
    <property type="protein sequence ID" value="EOH95848.1"/>
    <property type="molecule type" value="Genomic_DNA"/>
</dbReference>
<sequence length="55" mass="6650">MWNILMKEQLVYFFSDTLYDTHEISVSFEFERRDTDETHRTNLSLCKRADGKFNA</sequence>
<keyword evidence="4" id="KW-1185">Reference proteome</keyword>
<dbReference type="Proteomes" id="UP000013781">
    <property type="component" value="Unassembled WGS sequence"/>
</dbReference>
<evidence type="ECO:0000313" key="1">
    <source>
        <dbReference type="EMBL" id="EOH95848.1"/>
    </source>
</evidence>
<accession>R2QKZ6</accession>
<gene>
    <name evidence="2" type="ORF">I586_02606</name>
    <name evidence="1" type="ORF">UAY_03274</name>
</gene>
<dbReference type="AlphaFoldDB" id="R2QKZ6"/>
<reference evidence="1 3" key="1">
    <citation type="submission" date="2013-02" db="EMBL/GenBank/DDBJ databases">
        <title>The Genome Sequence of Enterococcus moraviensis BAA-383.</title>
        <authorList>
            <consortium name="The Broad Institute Genome Sequencing Platform"/>
            <consortium name="The Broad Institute Genome Sequencing Center for Infectious Disease"/>
            <person name="Earl A.M."/>
            <person name="Gilmore M.S."/>
            <person name="Lebreton F."/>
            <person name="Walker B."/>
            <person name="Young S.K."/>
            <person name="Zeng Q."/>
            <person name="Gargeya S."/>
            <person name="Fitzgerald M."/>
            <person name="Haas B."/>
            <person name="Abouelleil A."/>
            <person name="Alvarado L."/>
            <person name="Arachchi H.M."/>
            <person name="Berlin A.M."/>
            <person name="Chapman S.B."/>
            <person name="Dewar J."/>
            <person name="Goldberg J."/>
            <person name="Griggs A."/>
            <person name="Gujja S."/>
            <person name="Hansen M."/>
            <person name="Howarth C."/>
            <person name="Imamovic A."/>
            <person name="Larimer J."/>
            <person name="McCowan C."/>
            <person name="Murphy C."/>
            <person name="Neiman D."/>
            <person name="Pearson M."/>
            <person name="Priest M."/>
            <person name="Roberts A."/>
            <person name="Saif S."/>
            <person name="Shea T."/>
            <person name="Sisk P."/>
            <person name="Sykes S."/>
            <person name="Wortman J."/>
            <person name="Nusbaum C."/>
            <person name="Birren B."/>
        </authorList>
    </citation>
    <scope>NUCLEOTIDE SEQUENCE [LARGE SCALE GENOMIC DNA]</scope>
    <source>
        <strain evidence="1 3">ATCC BAA-383</strain>
    </source>
</reference>